<proteinExistence type="predicted"/>
<dbReference type="GO" id="GO:0051560">
    <property type="term" value="P:mitochondrial calcium ion homeostasis"/>
    <property type="evidence" value="ECO:0007669"/>
    <property type="project" value="TreeGrafter"/>
</dbReference>
<sequence length="181" mass="21465">MHFGYIKRHFLLSDEPQIPLITVEALVTYHVPFECTPRCDINHIIIYLGFERSHNPLWFMRHFFEHDVNGRVTISTFCQYMIVKVYADVGDFIDDEDLTSFEIVFYQDAFRRNVFFNYEKRIRLRSPPEKVFEYFASDRSSEGEVLMKPADLMRAVVPVFLHLNPTLLEMDTWKEKGGQAI</sequence>
<dbReference type="InterPro" id="IPR039800">
    <property type="entry name" value="MICU1/2/3"/>
</dbReference>
<dbReference type="PANTHER" id="PTHR12294:SF23">
    <property type="entry name" value="CALCIUM UPTAKE PROTEIN, MITOCHONDRIAL"/>
    <property type="match status" value="1"/>
</dbReference>
<dbReference type="EMBL" id="QZWG01000014">
    <property type="protein sequence ID" value="RZB68600.1"/>
    <property type="molecule type" value="Genomic_DNA"/>
</dbReference>
<reference evidence="4 5" key="1">
    <citation type="submission" date="2018-09" db="EMBL/GenBank/DDBJ databases">
        <title>A high-quality reference genome of wild soybean provides a powerful tool to mine soybean genomes.</title>
        <authorList>
            <person name="Xie M."/>
            <person name="Chung C.Y.L."/>
            <person name="Li M.-W."/>
            <person name="Wong F.-L."/>
            <person name="Chan T.-F."/>
            <person name="Lam H.-M."/>
        </authorList>
    </citation>
    <scope>NUCLEOTIDE SEQUENCE [LARGE SCALE GENOMIC DNA]</scope>
    <source>
        <strain evidence="5">cv. W05</strain>
        <tissue evidence="4">Hypocotyl of etiolated seedlings</tissue>
    </source>
</reference>
<comment type="subcellular location">
    <subcellularLocation>
        <location evidence="1">Mitochondrion inner membrane</location>
    </subcellularLocation>
</comment>
<organism evidence="4 5">
    <name type="scientific">Glycine soja</name>
    <name type="common">Wild soybean</name>
    <dbReference type="NCBI Taxonomy" id="3848"/>
    <lineage>
        <taxon>Eukaryota</taxon>
        <taxon>Viridiplantae</taxon>
        <taxon>Streptophyta</taxon>
        <taxon>Embryophyta</taxon>
        <taxon>Tracheophyta</taxon>
        <taxon>Spermatophyta</taxon>
        <taxon>Magnoliopsida</taxon>
        <taxon>eudicotyledons</taxon>
        <taxon>Gunneridae</taxon>
        <taxon>Pentapetalae</taxon>
        <taxon>rosids</taxon>
        <taxon>fabids</taxon>
        <taxon>Fabales</taxon>
        <taxon>Fabaceae</taxon>
        <taxon>Papilionoideae</taxon>
        <taxon>50 kb inversion clade</taxon>
        <taxon>NPAAA clade</taxon>
        <taxon>indigoferoid/millettioid clade</taxon>
        <taxon>Phaseoleae</taxon>
        <taxon>Glycine</taxon>
        <taxon>Glycine subgen. Soja</taxon>
    </lineage>
</organism>
<dbReference type="PANTHER" id="PTHR12294">
    <property type="entry name" value="EF HAND DOMAIN FAMILY A1,A2-RELATED"/>
    <property type="match status" value="1"/>
</dbReference>
<name>A0A445H4L8_GLYSO</name>
<protein>
    <submittedName>
        <fullName evidence="4">Calcium uptake protein, mitochondrial</fullName>
    </submittedName>
</protein>
<evidence type="ECO:0000256" key="1">
    <source>
        <dbReference type="ARBA" id="ARBA00004273"/>
    </source>
</evidence>
<evidence type="ECO:0000256" key="3">
    <source>
        <dbReference type="ARBA" id="ARBA00023136"/>
    </source>
</evidence>
<dbReference type="GO" id="GO:1990246">
    <property type="term" value="C:uniplex complex"/>
    <property type="evidence" value="ECO:0007669"/>
    <property type="project" value="TreeGrafter"/>
</dbReference>
<gene>
    <name evidence="4" type="ORF">D0Y65_038396</name>
</gene>
<comment type="caution">
    <text evidence="4">The sequence shown here is derived from an EMBL/GenBank/DDBJ whole genome shotgun (WGS) entry which is preliminary data.</text>
</comment>
<keyword evidence="3" id="KW-0472">Membrane</keyword>
<dbReference type="GO" id="GO:0005509">
    <property type="term" value="F:calcium ion binding"/>
    <property type="evidence" value="ECO:0007669"/>
    <property type="project" value="InterPro"/>
</dbReference>
<accession>A0A445H4L8</accession>
<evidence type="ECO:0000256" key="2">
    <source>
        <dbReference type="ARBA" id="ARBA00022737"/>
    </source>
</evidence>
<keyword evidence="2" id="KW-0677">Repeat</keyword>
<evidence type="ECO:0000313" key="5">
    <source>
        <dbReference type="Proteomes" id="UP000289340"/>
    </source>
</evidence>
<dbReference type="Proteomes" id="UP000289340">
    <property type="component" value="Chromosome 14"/>
</dbReference>
<dbReference type="AlphaFoldDB" id="A0A445H4L8"/>
<evidence type="ECO:0000313" key="4">
    <source>
        <dbReference type="EMBL" id="RZB68600.1"/>
    </source>
</evidence>
<dbReference type="GO" id="GO:0036444">
    <property type="term" value="P:calcium import into the mitochondrion"/>
    <property type="evidence" value="ECO:0007669"/>
    <property type="project" value="TreeGrafter"/>
</dbReference>
<keyword evidence="5" id="KW-1185">Reference proteome</keyword>